<comment type="caution">
    <text evidence="2">The sequence shown here is derived from an EMBL/GenBank/DDBJ whole genome shotgun (WGS) entry which is preliminary data.</text>
</comment>
<evidence type="ECO:0000313" key="3">
    <source>
        <dbReference type="Proteomes" id="UP000324222"/>
    </source>
</evidence>
<protein>
    <submittedName>
        <fullName evidence="2">Uncharacterized protein</fullName>
    </submittedName>
</protein>
<evidence type="ECO:0000313" key="2">
    <source>
        <dbReference type="EMBL" id="MPC87660.1"/>
    </source>
</evidence>
<feature type="region of interest" description="Disordered" evidence="1">
    <location>
        <begin position="36"/>
        <end position="63"/>
    </location>
</feature>
<dbReference type="AlphaFoldDB" id="A0A5B7ISL5"/>
<dbReference type="EMBL" id="VSRR010075195">
    <property type="protein sequence ID" value="MPC87660.1"/>
    <property type="molecule type" value="Genomic_DNA"/>
</dbReference>
<feature type="region of interest" description="Disordered" evidence="1">
    <location>
        <begin position="158"/>
        <end position="201"/>
    </location>
</feature>
<sequence>MSQETTSRAAAAEEHTRGCCGCFGWFLRFFRRKKRGRRQKNKDPEPSLTALASNTGLLENEEENENGATVAAEDVKEARQAEVDDEEVAEEGKEPKVVKTWAEEVDEAEEKGLDLFAPISCLPHIATVHCDTEASPENEVTAATATYIEMSATQRRRARRKALAAARKASPENEAPAAAAADNSDSTQQPQAPEGTPLWPAPYVGAHGSDRCAFMPEALGAARTHCGTSATRRRRARRKALTAYSKSEARLAATTEESLVTDKGPVWPSPSVRVFGSDGRPLVITWEAAAYGAFHAQRETY</sequence>
<dbReference type="Proteomes" id="UP000324222">
    <property type="component" value="Unassembled WGS sequence"/>
</dbReference>
<gene>
    <name evidence="2" type="ORF">E2C01_082532</name>
</gene>
<name>A0A5B7ISL5_PORTR</name>
<accession>A0A5B7ISL5</accession>
<organism evidence="2 3">
    <name type="scientific">Portunus trituberculatus</name>
    <name type="common">Swimming crab</name>
    <name type="synonym">Neptunus trituberculatus</name>
    <dbReference type="NCBI Taxonomy" id="210409"/>
    <lineage>
        <taxon>Eukaryota</taxon>
        <taxon>Metazoa</taxon>
        <taxon>Ecdysozoa</taxon>
        <taxon>Arthropoda</taxon>
        <taxon>Crustacea</taxon>
        <taxon>Multicrustacea</taxon>
        <taxon>Malacostraca</taxon>
        <taxon>Eumalacostraca</taxon>
        <taxon>Eucarida</taxon>
        <taxon>Decapoda</taxon>
        <taxon>Pleocyemata</taxon>
        <taxon>Brachyura</taxon>
        <taxon>Eubrachyura</taxon>
        <taxon>Portunoidea</taxon>
        <taxon>Portunidae</taxon>
        <taxon>Portuninae</taxon>
        <taxon>Portunus</taxon>
    </lineage>
</organism>
<reference evidence="2 3" key="1">
    <citation type="submission" date="2019-05" db="EMBL/GenBank/DDBJ databases">
        <title>Another draft genome of Portunus trituberculatus and its Hox gene families provides insights of decapod evolution.</title>
        <authorList>
            <person name="Jeong J.-H."/>
            <person name="Song I."/>
            <person name="Kim S."/>
            <person name="Choi T."/>
            <person name="Kim D."/>
            <person name="Ryu S."/>
            <person name="Kim W."/>
        </authorList>
    </citation>
    <scope>NUCLEOTIDE SEQUENCE [LARGE SCALE GENOMIC DNA]</scope>
    <source>
        <tissue evidence="2">Muscle</tissue>
    </source>
</reference>
<evidence type="ECO:0000256" key="1">
    <source>
        <dbReference type="SAM" id="MobiDB-lite"/>
    </source>
</evidence>
<feature type="compositionally biased region" description="Low complexity" evidence="1">
    <location>
        <begin position="163"/>
        <end position="185"/>
    </location>
</feature>
<proteinExistence type="predicted"/>
<keyword evidence="3" id="KW-1185">Reference proteome</keyword>